<dbReference type="Proteomes" id="UP000663929">
    <property type="component" value="Chromosome"/>
</dbReference>
<dbReference type="AlphaFoldDB" id="A0A8A4U678"/>
<name>A0A8A4U678_SULCO</name>
<protein>
    <submittedName>
        <fullName evidence="1">Uncharacterized protein</fullName>
    </submittedName>
</protein>
<organism evidence="1 2">
    <name type="scientific">Sulfidibacter corallicola</name>
    <dbReference type="NCBI Taxonomy" id="2818388"/>
    <lineage>
        <taxon>Bacteria</taxon>
        <taxon>Pseudomonadati</taxon>
        <taxon>Acidobacteriota</taxon>
        <taxon>Holophagae</taxon>
        <taxon>Acanthopleuribacterales</taxon>
        <taxon>Acanthopleuribacteraceae</taxon>
        <taxon>Sulfidibacter</taxon>
    </lineage>
</organism>
<keyword evidence="2" id="KW-1185">Reference proteome</keyword>
<evidence type="ECO:0000313" key="2">
    <source>
        <dbReference type="Proteomes" id="UP000663929"/>
    </source>
</evidence>
<dbReference type="KEGG" id="scor:J3U87_17560"/>
<proteinExistence type="predicted"/>
<sequence>MTENPFEGTWSYRSLLNDPHLDVSFDDLRFGQGTLVIEPAPMQRLAGTLGGPGWRLQLQGSRSYGDPMTLRFQGNGLVNGEEWIYDYEGYLVPHWPNGIQQRPAIVGSIVRTIPHASQSGVSPAGVVASWYAVRQDD</sequence>
<accession>A0A8A4U678</accession>
<dbReference type="RefSeq" id="WP_237384352.1">
    <property type="nucleotide sequence ID" value="NZ_CP071793.1"/>
</dbReference>
<dbReference type="EMBL" id="CP071793">
    <property type="protein sequence ID" value="QTD54255.1"/>
    <property type="molecule type" value="Genomic_DNA"/>
</dbReference>
<reference evidence="1" key="1">
    <citation type="submission" date="2021-03" db="EMBL/GenBank/DDBJ databases">
        <title>Acanthopleuribacteraceae sp. M133.</title>
        <authorList>
            <person name="Wang G."/>
        </authorList>
    </citation>
    <scope>NUCLEOTIDE SEQUENCE</scope>
    <source>
        <strain evidence="1">M133</strain>
    </source>
</reference>
<evidence type="ECO:0000313" key="1">
    <source>
        <dbReference type="EMBL" id="QTD54255.1"/>
    </source>
</evidence>
<gene>
    <name evidence="1" type="ORF">J3U87_17560</name>
</gene>